<gene>
    <name evidence="1" type="ORF">OVN521_LOCUS47436</name>
    <name evidence="2" type="ORF">OVN521_LOCUS47443</name>
</gene>
<evidence type="ECO:0000313" key="3">
    <source>
        <dbReference type="Proteomes" id="UP000663866"/>
    </source>
</evidence>
<protein>
    <submittedName>
        <fullName evidence="1">Uncharacterized protein</fullName>
    </submittedName>
</protein>
<dbReference type="Proteomes" id="UP000663866">
    <property type="component" value="Unassembled WGS sequence"/>
</dbReference>
<evidence type="ECO:0000313" key="2">
    <source>
        <dbReference type="EMBL" id="CAF4672097.1"/>
    </source>
</evidence>
<dbReference type="EMBL" id="CAJOBG010092955">
    <property type="protein sequence ID" value="CAF4672097.1"/>
    <property type="molecule type" value="Genomic_DNA"/>
</dbReference>
<dbReference type="AlphaFoldDB" id="A0A821GS83"/>
<organism evidence="1 3">
    <name type="scientific">Rotaria magnacalcarata</name>
    <dbReference type="NCBI Taxonomy" id="392030"/>
    <lineage>
        <taxon>Eukaryota</taxon>
        <taxon>Metazoa</taxon>
        <taxon>Spiralia</taxon>
        <taxon>Gnathifera</taxon>
        <taxon>Rotifera</taxon>
        <taxon>Eurotatoria</taxon>
        <taxon>Bdelloidea</taxon>
        <taxon>Philodinida</taxon>
        <taxon>Philodinidae</taxon>
        <taxon>Rotaria</taxon>
    </lineage>
</organism>
<proteinExistence type="predicted"/>
<feature type="non-terminal residue" evidence="1">
    <location>
        <position position="1"/>
    </location>
</feature>
<name>A0A821GS83_9BILA</name>
<comment type="caution">
    <text evidence="1">The sequence shown here is derived from an EMBL/GenBank/DDBJ whole genome shotgun (WGS) entry which is preliminary data.</text>
</comment>
<dbReference type="EMBL" id="CAJOBG010092896">
    <property type="protein sequence ID" value="CAF4671910.1"/>
    <property type="molecule type" value="Genomic_DNA"/>
</dbReference>
<evidence type="ECO:0000313" key="1">
    <source>
        <dbReference type="EMBL" id="CAF4671910.1"/>
    </source>
</evidence>
<feature type="non-terminal residue" evidence="1">
    <location>
        <position position="47"/>
    </location>
</feature>
<sequence length="47" mass="5258">GSTKQLGLRLQGASMLKDIRSLVEDRIHDKLNDKIDQCLDIGNAKYS</sequence>
<reference evidence="1" key="1">
    <citation type="submission" date="2021-02" db="EMBL/GenBank/DDBJ databases">
        <authorList>
            <person name="Nowell W R."/>
        </authorList>
    </citation>
    <scope>NUCLEOTIDE SEQUENCE</scope>
</reference>
<keyword evidence="3" id="KW-1185">Reference proteome</keyword>
<accession>A0A821GS83</accession>